<feature type="repeat" description="WD" evidence="3">
    <location>
        <begin position="236"/>
        <end position="271"/>
    </location>
</feature>
<dbReference type="InterPro" id="IPR053053">
    <property type="entry name" value="WD_repeat_protein"/>
</dbReference>
<keyword evidence="2" id="KW-0677">Repeat</keyword>
<dbReference type="PROSITE" id="PS50294">
    <property type="entry name" value="WD_REPEATS_REGION"/>
    <property type="match status" value="1"/>
</dbReference>
<evidence type="ECO:0000313" key="4">
    <source>
        <dbReference type="EMBL" id="CAC5401819.1"/>
    </source>
</evidence>
<dbReference type="PANTHER" id="PTHR44566">
    <property type="entry name" value="TRANSDUCIN/WD40 REPEAT-LIKE SUPERFAMILY PROTEIN"/>
    <property type="match status" value="1"/>
</dbReference>
<reference evidence="4 5" key="1">
    <citation type="submission" date="2020-06" db="EMBL/GenBank/DDBJ databases">
        <authorList>
            <person name="Li R."/>
            <person name="Bekaert M."/>
        </authorList>
    </citation>
    <scope>NUCLEOTIDE SEQUENCE [LARGE SCALE GENOMIC DNA]</scope>
    <source>
        <strain evidence="5">wild</strain>
    </source>
</reference>
<keyword evidence="1 3" id="KW-0853">WD repeat</keyword>
<dbReference type="PANTHER" id="PTHR44566:SF1">
    <property type="entry name" value="WD REPEAT-CONTAINING PROTEIN 25"/>
    <property type="match status" value="1"/>
</dbReference>
<dbReference type="SMART" id="SM00320">
    <property type="entry name" value="WD40"/>
    <property type="match status" value="5"/>
</dbReference>
<evidence type="ECO:0000256" key="2">
    <source>
        <dbReference type="ARBA" id="ARBA00022737"/>
    </source>
</evidence>
<dbReference type="Pfam" id="PF00400">
    <property type="entry name" value="WD40"/>
    <property type="match status" value="2"/>
</dbReference>
<dbReference type="InterPro" id="IPR019775">
    <property type="entry name" value="WD40_repeat_CS"/>
</dbReference>
<dbReference type="OrthoDB" id="256303at2759"/>
<name>A0A6J8D1S1_MYTCO</name>
<evidence type="ECO:0000256" key="3">
    <source>
        <dbReference type="PROSITE-ProRule" id="PRU00221"/>
    </source>
</evidence>
<dbReference type="EMBL" id="CACVKT020006484">
    <property type="protein sequence ID" value="CAC5401819.1"/>
    <property type="molecule type" value="Genomic_DNA"/>
</dbReference>
<dbReference type="InterPro" id="IPR036322">
    <property type="entry name" value="WD40_repeat_dom_sf"/>
</dbReference>
<protein>
    <submittedName>
        <fullName evidence="4">WD repeat-containing protein 25</fullName>
    </submittedName>
</protein>
<dbReference type="Proteomes" id="UP000507470">
    <property type="component" value="Unassembled WGS sequence"/>
</dbReference>
<evidence type="ECO:0000313" key="5">
    <source>
        <dbReference type="Proteomes" id="UP000507470"/>
    </source>
</evidence>
<dbReference type="SUPFAM" id="SSF50978">
    <property type="entry name" value="WD40 repeat-like"/>
    <property type="match status" value="1"/>
</dbReference>
<dbReference type="InterPro" id="IPR001680">
    <property type="entry name" value="WD40_rpt"/>
</dbReference>
<dbReference type="Gene3D" id="2.130.10.10">
    <property type="entry name" value="YVTN repeat-like/Quinoprotein amine dehydrogenase"/>
    <property type="match status" value="1"/>
</dbReference>
<dbReference type="PROSITE" id="PS00678">
    <property type="entry name" value="WD_REPEATS_1"/>
    <property type="match status" value="1"/>
</dbReference>
<evidence type="ECO:0000256" key="1">
    <source>
        <dbReference type="ARBA" id="ARBA00022574"/>
    </source>
</evidence>
<dbReference type="PROSITE" id="PS50082">
    <property type="entry name" value="WD_REPEATS_2"/>
    <property type="match status" value="1"/>
</dbReference>
<organism evidence="4 5">
    <name type="scientific">Mytilus coruscus</name>
    <name type="common">Sea mussel</name>
    <dbReference type="NCBI Taxonomy" id="42192"/>
    <lineage>
        <taxon>Eukaryota</taxon>
        <taxon>Metazoa</taxon>
        <taxon>Spiralia</taxon>
        <taxon>Lophotrochozoa</taxon>
        <taxon>Mollusca</taxon>
        <taxon>Bivalvia</taxon>
        <taxon>Autobranchia</taxon>
        <taxon>Pteriomorphia</taxon>
        <taxon>Mytilida</taxon>
        <taxon>Mytiloidea</taxon>
        <taxon>Mytilidae</taxon>
        <taxon>Mytilinae</taxon>
        <taxon>Mytilus</taxon>
    </lineage>
</organism>
<gene>
    <name evidence="4" type="ORF">MCOR_35866</name>
</gene>
<dbReference type="InterPro" id="IPR015943">
    <property type="entry name" value="WD40/YVTN_repeat-like_dom_sf"/>
</dbReference>
<keyword evidence="5" id="KW-1185">Reference proteome</keyword>
<proteinExistence type="predicted"/>
<dbReference type="AlphaFoldDB" id="A0A6J8D1S1"/>
<accession>A0A6J8D1S1</accession>
<sequence>MEALKTYDYDSDDSYSDDYKDNYLTKNCGERIKDNGLSIIKDSSRLHVQKLKHDFFNLQESDSHHEPETKSKIRKKENIEITVSSGETITVPEGRFWEPLPTEVKQSNDFDINQSVEKECYRELDFSHTYDQMSASDYRKSYENKKIIKTDSNKINWNNSENSNTFSRRNNIKKFIEANEVVQKSNTGNNDKNCNIDSGKSDKPFIKLFDIHGKIKPWLQRQNIICKIPRECEKSWKAHTGSVSTLKWNVTKLSHLLLSVSMDTTVKIWNVWNRLEPCVRLINIHSKGVQDGDWNNSGTHILTCSYDKSAVVTDIETGVPTMKCKHMNFVTCGKFHPVDENIFLTGSLDELTAWDTRHGDEPIHRYSYKEKIGQIQDVIFSNDGSEFFSTGDLVSRDSADRNIMAWDFDNAVVKSNQIYQERYSCTCLKMHPTEFNFLAQSHGNYIASFSASRPYKMCKSIRYEGHKLGGYKVGFDISTDGRYIVSGDSEGKLYCYNYKSGHLIQTLHTKLDVNLNVAFHPLLPSTLACCGWNGFIEVWH</sequence>